<dbReference type="RefSeq" id="WP_023401442.1">
    <property type="nucleotide sequence ID" value="NZ_AUSV01000128.1"/>
</dbReference>
<name>V4HN16_PSEL2</name>
<evidence type="ECO:0000313" key="2">
    <source>
        <dbReference type="Proteomes" id="UP000017820"/>
    </source>
</evidence>
<protein>
    <submittedName>
        <fullName evidence="1">Uncharacterized protein</fullName>
    </submittedName>
</protein>
<reference evidence="1 2" key="1">
    <citation type="submission" date="2013-07" db="EMBL/GenBank/DDBJ databases">
        <title>Draft genome sequence of Pseudoalteromonas luteoviolacea 2ta16.</title>
        <authorList>
            <person name="Allen E.E."/>
            <person name="Azam F."/>
            <person name="Podell S."/>
        </authorList>
    </citation>
    <scope>NUCLEOTIDE SEQUENCE [LARGE SCALE GENOMIC DNA]</scope>
    <source>
        <strain evidence="1 2">2ta16</strain>
    </source>
</reference>
<comment type="caution">
    <text evidence="1">The sequence shown here is derived from an EMBL/GenBank/DDBJ whole genome shotgun (WGS) entry which is preliminary data.</text>
</comment>
<dbReference type="Proteomes" id="UP000017820">
    <property type="component" value="Unassembled WGS sequence"/>
</dbReference>
<organism evidence="1 2">
    <name type="scientific">Pseudoalteromonas luteoviolacea (strain 2ta16)</name>
    <dbReference type="NCBI Taxonomy" id="1353533"/>
    <lineage>
        <taxon>Bacteria</taxon>
        <taxon>Pseudomonadati</taxon>
        <taxon>Pseudomonadota</taxon>
        <taxon>Gammaproteobacteria</taxon>
        <taxon>Alteromonadales</taxon>
        <taxon>Pseudoalteromonadaceae</taxon>
        <taxon>Pseudoalteromonas</taxon>
    </lineage>
</organism>
<sequence length="239" mass="26301">MTQEALTEEKMSALLAIKDRFSCLEMQKNMIVRTDLRIATSNLYPQLSAKPALKLLLANIYYIPSSNVALTDENTVTNFFESNGVPIDSETSVVMSEDFANYIVEGSAQQDSNDVISLVLANVGYRCAFSDLTDLEANENFDSLDADAPVLADVEEQARIGILVWQIAMNSALRTEVINLIAEGNEAALTDKLVSIKLENDYGFVAQSTAETISNGLVVKKDIKFVASYIGKNMYKATW</sequence>
<gene>
    <name evidence="1" type="ORF">PL2TA16_01185</name>
</gene>
<accession>V4HN16</accession>
<dbReference type="PATRIC" id="fig|1353533.3.peg.4606"/>
<dbReference type="EMBL" id="AUSV01000128">
    <property type="protein sequence ID" value="ESP91178.1"/>
    <property type="molecule type" value="Genomic_DNA"/>
</dbReference>
<proteinExistence type="predicted"/>
<dbReference type="AlphaFoldDB" id="V4HN16"/>
<dbReference type="GeneID" id="29918728"/>
<evidence type="ECO:0000313" key="1">
    <source>
        <dbReference type="EMBL" id="ESP91178.1"/>
    </source>
</evidence>